<dbReference type="InterPro" id="IPR002500">
    <property type="entry name" value="PAPS_reduct_dom"/>
</dbReference>
<keyword evidence="4" id="KW-0963">Cytoplasm</keyword>
<comment type="cofactor">
    <cofactor evidence="4">
        <name>[4Fe-4S] cluster</name>
        <dbReference type="ChEBI" id="CHEBI:49883"/>
    </cofactor>
    <text evidence="4">Binds 1 [4Fe-4S] cluster per subunit.</text>
</comment>
<reference evidence="6 7" key="1">
    <citation type="submission" date="2018-11" db="EMBL/GenBank/DDBJ databases">
        <authorList>
            <person name="Li F."/>
        </authorList>
    </citation>
    <scope>NUCLEOTIDE SEQUENCE [LARGE SCALE GENOMIC DNA]</scope>
    <source>
        <strain evidence="6 7">Gsoil 818</strain>
    </source>
</reference>
<evidence type="ECO:0000256" key="1">
    <source>
        <dbReference type="ARBA" id="ARBA00009732"/>
    </source>
</evidence>
<keyword evidence="4" id="KW-0408">Iron</keyword>
<feature type="binding site" evidence="4">
    <location>
        <position position="122"/>
    </location>
    <ligand>
        <name>[4Fe-4S] cluster</name>
        <dbReference type="ChEBI" id="CHEBI:49883"/>
    </ligand>
</feature>
<evidence type="ECO:0000259" key="5">
    <source>
        <dbReference type="Pfam" id="PF01507"/>
    </source>
</evidence>
<keyword evidence="2 4" id="KW-0560">Oxidoreductase</keyword>
<dbReference type="NCBIfam" id="NF002537">
    <property type="entry name" value="PRK02090.1"/>
    <property type="match status" value="1"/>
</dbReference>
<evidence type="ECO:0000256" key="2">
    <source>
        <dbReference type="ARBA" id="ARBA00023002"/>
    </source>
</evidence>
<dbReference type="PIRSF" id="PIRSF000857">
    <property type="entry name" value="PAPS_reductase"/>
    <property type="match status" value="1"/>
</dbReference>
<dbReference type="NCBIfam" id="TIGR00434">
    <property type="entry name" value="cysH"/>
    <property type="match status" value="1"/>
</dbReference>
<feature type="binding site" evidence="4">
    <location>
        <position position="207"/>
    </location>
    <ligand>
        <name>[4Fe-4S] cluster</name>
        <dbReference type="ChEBI" id="CHEBI:49883"/>
    </ligand>
</feature>
<proteinExistence type="inferred from homology"/>
<dbReference type="CDD" id="cd23945">
    <property type="entry name" value="PAPS_reductase"/>
    <property type="match status" value="1"/>
</dbReference>
<keyword evidence="4" id="KW-0411">Iron-sulfur</keyword>
<dbReference type="EMBL" id="RJSF01000046">
    <property type="protein sequence ID" value="RNM12206.1"/>
    <property type="molecule type" value="Genomic_DNA"/>
</dbReference>
<dbReference type="InterPro" id="IPR014729">
    <property type="entry name" value="Rossmann-like_a/b/a_fold"/>
</dbReference>
<dbReference type="PANTHER" id="PTHR46509">
    <property type="entry name" value="PHOSPHOADENOSINE PHOSPHOSULFATE REDUCTASE"/>
    <property type="match status" value="1"/>
</dbReference>
<dbReference type="InterPro" id="IPR004511">
    <property type="entry name" value="PAPS/APS_Rdtase"/>
</dbReference>
<organism evidence="6 7">
    <name type="scientific">Nocardioides pocheonensis</name>
    <dbReference type="NCBI Taxonomy" id="661485"/>
    <lineage>
        <taxon>Bacteria</taxon>
        <taxon>Bacillati</taxon>
        <taxon>Actinomycetota</taxon>
        <taxon>Actinomycetes</taxon>
        <taxon>Propionibacteriales</taxon>
        <taxon>Nocardioidaceae</taxon>
        <taxon>Nocardioides</taxon>
    </lineage>
</organism>
<dbReference type="GO" id="GO:0043866">
    <property type="term" value="F:adenylyl-sulfate reductase (thioredoxin) activity"/>
    <property type="evidence" value="ECO:0007669"/>
    <property type="project" value="UniProtKB-EC"/>
</dbReference>
<sequence>MTSISSDSRADRLQNLLAAHADRLENAPAQSVLTWAHETFGPTLCATSSMADAVMVHLLAQCAPGTDVLFLDTGVHFPETLAFRSLMAQRYDVRVVDVAWSSSGARRSELQGEWARDPEACCRRRKVDPLNRALAPYDAWVTGIRRAESASRRHTRVLDWDERNQVMKIAPLAHWSDDEIRKYVREHALPSHALSESGYTSIGCAPCTARPTNDDPRSGRWPGWEKTECGLHQAPAFPAGVVTSR</sequence>
<feature type="domain" description="Phosphoadenosine phosphosulphate reductase" evidence="5">
    <location>
        <begin position="49"/>
        <end position="209"/>
    </location>
</feature>
<dbReference type="GO" id="GO:0004604">
    <property type="term" value="F:phosphoadenylyl-sulfate reductase (thioredoxin) activity"/>
    <property type="evidence" value="ECO:0007669"/>
    <property type="project" value="UniProtKB-UniRule"/>
</dbReference>
<dbReference type="PANTHER" id="PTHR46509:SF1">
    <property type="entry name" value="PHOSPHOADENOSINE PHOSPHOSULFATE REDUCTASE"/>
    <property type="match status" value="1"/>
</dbReference>
<evidence type="ECO:0000256" key="3">
    <source>
        <dbReference type="ARBA" id="ARBA00024327"/>
    </source>
</evidence>
<feature type="active site" description="Nucleophile; cysteine thiosulfonate intermediate" evidence="4">
    <location>
        <position position="229"/>
    </location>
</feature>
<protein>
    <recommendedName>
        <fullName evidence="4">Adenosine 5'-phosphosulfate reductase</fullName>
        <shortName evidence="4">APS reductase</shortName>
        <ecNumber evidence="4">1.8.4.10</ecNumber>
    </recommendedName>
    <alternativeName>
        <fullName evidence="4">5'-adenylylsulfate reductase</fullName>
    </alternativeName>
    <alternativeName>
        <fullName evidence="4">Thioredoxin-dependent 5'-adenylylsulfate reductase</fullName>
    </alternativeName>
</protein>
<dbReference type="AlphaFoldDB" id="A0A3N0GJ19"/>
<dbReference type="Gene3D" id="3.40.50.620">
    <property type="entry name" value="HUPs"/>
    <property type="match status" value="1"/>
</dbReference>
<comment type="function">
    <text evidence="4">Catalyzes the formation of sulfite from adenosine 5'-phosphosulfate (APS) using thioredoxin as an electron donor.</text>
</comment>
<dbReference type="EC" id="1.8.4.10" evidence="4"/>
<comment type="pathway">
    <text evidence="3 4">Sulfur metabolism; hydrogen sulfide biosynthesis; sulfite from sulfate.</text>
</comment>
<dbReference type="GO" id="GO:0051539">
    <property type="term" value="F:4 iron, 4 sulfur cluster binding"/>
    <property type="evidence" value="ECO:0007669"/>
    <property type="project" value="UniProtKB-UniRule"/>
</dbReference>
<dbReference type="GO" id="GO:0005737">
    <property type="term" value="C:cytoplasm"/>
    <property type="evidence" value="ECO:0007669"/>
    <property type="project" value="UniProtKB-SubCell"/>
</dbReference>
<keyword evidence="4" id="KW-0479">Metal-binding</keyword>
<gene>
    <name evidence="4" type="primary">cysH</name>
    <name evidence="6" type="ORF">EFL26_20615</name>
</gene>
<dbReference type="Pfam" id="PF01507">
    <property type="entry name" value="PAPS_reduct"/>
    <property type="match status" value="1"/>
</dbReference>
<dbReference type="GO" id="GO:0046872">
    <property type="term" value="F:metal ion binding"/>
    <property type="evidence" value="ECO:0007669"/>
    <property type="project" value="UniProtKB-KW"/>
</dbReference>
<comment type="caution">
    <text evidence="6">The sequence shown here is derived from an EMBL/GenBank/DDBJ whole genome shotgun (WGS) entry which is preliminary data.</text>
</comment>
<comment type="subcellular location">
    <subcellularLocation>
        <location evidence="4">Cytoplasm</location>
    </subcellularLocation>
</comment>
<dbReference type="Proteomes" id="UP000279994">
    <property type="component" value="Unassembled WGS sequence"/>
</dbReference>
<accession>A0A3N0GJ19</accession>
<evidence type="ECO:0000313" key="7">
    <source>
        <dbReference type="Proteomes" id="UP000279994"/>
    </source>
</evidence>
<name>A0A3N0GJ19_9ACTN</name>
<evidence type="ECO:0000313" key="6">
    <source>
        <dbReference type="EMBL" id="RNM12206.1"/>
    </source>
</evidence>
<dbReference type="OrthoDB" id="9794018at2"/>
<feature type="binding site" evidence="4">
    <location>
        <position position="121"/>
    </location>
    <ligand>
        <name>[4Fe-4S] cluster</name>
        <dbReference type="ChEBI" id="CHEBI:49883"/>
    </ligand>
</feature>
<comment type="similarity">
    <text evidence="1 4">Belongs to the PAPS reductase family. CysH subfamily.</text>
</comment>
<dbReference type="GO" id="GO:0070814">
    <property type="term" value="P:hydrogen sulfide biosynthetic process"/>
    <property type="evidence" value="ECO:0007669"/>
    <property type="project" value="UniProtKB-UniRule"/>
</dbReference>
<dbReference type="HAMAP" id="MF_00063">
    <property type="entry name" value="CysH"/>
    <property type="match status" value="1"/>
</dbReference>
<dbReference type="RefSeq" id="WP_123224787.1">
    <property type="nucleotide sequence ID" value="NZ_RJSF01000046.1"/>
</dbReference>
<keyword evidence="7" id="KW-1185">Reference proteome</keyword>
<dbReference type="SUPFAM" id="SSF52402">
    <property type="entry name" value="Adenine nucleotide alpha hydrolases-like"/>
    <property type="match status" value="1"/>
</dbReference>
<evidence type="ECO:0000256" key="4">
    <source>
        <dbReference type="HAMAP-Rule" id="MF_00063"/>
    </source>
</evidence>
<feature type="binding site" evidence="4">
    <location>
        <position position="204"/>
    </location>
    <ligand>
        <name>[4Fe-4S] cluster</name>
        <dbReference type="ChEBI" id="CHEBI:49883"/>
    </ligand>
</feature>
<dbReference type="GO" id="GO:0019379">
    <property type="term" value="P:sulfate assimilation, phosphoadenylyl sulfate reduction by phosphoadenylyl-sulfate reductase (thioredoxin)"/>
    <property type="evidence" value="ECO:0007669"/>
    <property type="project" value="UniProtKB-UniRule"/>
</dbReference>
<comment type="catalytic activity">
    <reaction evidence="4">
        <text>[thioredoxin]-disulfide + sulfite + AMP + 2 H(+) = adenosine 5'-phosphosulfate + [thioredoxin]-dithiol</text>
        <dbReference type="Rhea" id="RHEA:21976"/>
        <dbReference type="Rhea" id="RHEA-COMP:10698"/>
        <dbReference type="Rhea" id="RHEA-COMP:10700"/>
        <dbReference type="ChEBI" id="CHEBI:15378"/>
        <dbReference type="ChEBI" id="CHEBI:17359"/>
        <dbReference type="ChEBI" id="CHEBI:29950"/>
        <dbReference type="ChEBI" id="CHEBI:50058"/>
        <dbReference type="ChEBI" id="CHEBI:58243"/>
        <dbReference type="ChEBI" id="CHEBI:456215"/>
        <dbReference type="EC" id="1.8.4.10"/>
    </reaction>
</comment>